<dbReference type="InterPro" id="IPR008974">
    <property type="entry name" value="TRAF-like"/>
</dbReference>
<keyword evidence="1 3" id="KW-0479">Metal-binding</keyword>
<gene>
    <name evidence="5" type="ORF">HPB52_008621</name>
</gene>
<dbReference type="Gene3D" id="2.60.210.10">
    <property type="entry name" value="Apoptosis, Tumor Necrosis Factor Receptor Associated Protein 2, Chain A"/>
    <property type="match status" value="1"/>
</dbReference>
<keyword evidence="6" id="KW-1185">Reference proteome</keyword>
<dbReference type="Pfam" id="PF13920">
    <property type="entry name" value="zf-C3HC4_3"/>
    <property type="match status" value="1"/>
</dbReference>
<evidence type="ECO:0000313" key="6">
    <source>
        <dbReference type="Proteomes" id="UP000821837"/>
    </source>
</evidence>
<reference evidence="5" key="1">
    <citation type="journal article" date="2020" name="Cell">
        <title>Large-Scale Comparative Analyses of Tick Genomes Elucidate Their Genetic Diversity and Vector Capacities.</title>
        <authorList>
            <consortium name="Tick Genome and Microbiome Consortium (TIGMIC)"/>
            <person name="Jia N."/>
            <person name="Wang J."/>
            <person name="Shi W."/>
            <person name="Du L."/>
            <person name="Sun Y."/>
            <person name="Zhan W."/>
            <person name="Jiang J.F."/>
            <person name="Wang Q."/>
            <person name="Zhang B."/>
            <person name="Ji P."/>
            <person name="Bell-Sakyi L."/>
            <person name="Cui X.M."/>
            <person name="Yuan T.T."/>
            <person name="Jiang B.G."/>
            <person name="Yang W.F."/>
            <person name="Lam T.T."/>
            <person name="Chang Q.C."/>
            <person name="Ding S.J."/>
            <person name="Wang X.J."/>
            <person name="Zhu J.G."/>
            <person name="Ruan X.D."/>
            <person name="Zhao L."/>
            <person name="Wei J.T."/>
            <person name="Ye R.Z."/>
            <person name="Que T.C."/>
            <person name="Du C.H."/>
            <person name="Zhou Y.H."/>
            <person name="Cheng J.X."/>
            <person name="Dai P.F."/>
            <person name="Guo W.B."/>
            <person name="Han X.H."/>
            <person name="Huang E.J."/>
            <person name="Li L.F."/>
            <person name="Wei W."/>
            <person name="Gao Y.C."/>
            <person name="Liu J.Z."/>
            <person name="Shao H.Z."/>
            <person name="Wang X."/>
            <person name="Wang C.C."/>
            <person name="Yang T.C."/>
            <person name="Huo Q.B."/>
            <person name="Li W."/>
            <person name="Chen H.Y."/>
            <person name="Chen S.E."/>
            <person name="Zhou L.G."/>
            <person name="Ni X.B."/>
            <person name="Tian J.H."/>
            <person name="Sheng Y."/>
            <person name="Liu T."/>
            <person name="Pan Y.S."/>
            <person name="Xia L.Y."/>
            <person name="Li J."/>
            <person name="Zhao F."/>
            <person name="Cao W.C."/>
        </authorList>
    </citation>
    <scope>NUCLEOTIDE SEQUENCE</scope>
    <source>
        <strain evidence="5">Rsan-2018</strain>
    </source>
</reference>
<evidence type="ECO:0000256" key="2">
    <source>
        <dbReference type="ARBA" id="ARBA00022833"/>
    </source>
</evidence>
<feature type="domain" description="RING-type" evidence="4">
    <location>
        <begin position="32"/>
        <end position="69"/>
    </location>
</feature>
<dbReference type="AlphaFoldDB" id="A0A9D4QE24"/>
<dbReference type="VEuPathDB" id="VectorBase:RSAN_035543"/>
<evidence type="ECO:0000313" key="5">
    <source>
        <dbReference type="EMBL" id="KAH7976080.1"/>
    </source>
</evidence>
<dbReference type="SUPFAM" id="SSF57850">
    <property type="entry name" value="RING/U-box"/>
    <property type="match status" value="1"/>
</dbReference>
<dbReference type="EMBL" id="JABSTV010001246">
    <property type="protein sequence ID" value="KAH7976080.1"/>
    <property type="molecule type" value="Genomic_DNA"/>
</dbReference>
<evidence type="ECO:0000259" key="4">
    <source>
        <dbReference type="PROSITE" id="PS50089"/>
    </source>
</evidence>
<protein>
    <recommendedName>
        <fullName evidence="4">RING-type domain-containing protein</fullName>
    </recommendedName>
</protein>
<dbReference type="PROSITE" id="PS50089">
    <property type="entry name" value="ZF_RING_2"/>
    <property type="match status" value="1"/>
</dbReference>
<dbReference type="Proteomes" id="UP000821837">
    <property type="component" value="Chromosome 10"/>
</dbReference>
<dbReference type="InterPro" id="IPR049342">
    <property type="entry name" value="TRAF1-6_MATH_dom"/>
</dbReference>
<sequence length="350" mass="38857">MAFWEYTLTGFDDFLEQRRLAFAEPMPASRVCGICGRVPSSTVLLPCGHVSCEQCQQREVFEGMECPFDGNAFDEGQLVRITFQPSDLENRLVFCIVGGRKCPSFAGKLSELRDHMRHCRSIDVTCAKCERPVASEVAVDHYRNCCEEASACLSACKVPLDRAVEEISGVKEGLEIARQWVLGERGGDDDLVNGANGLVEKLVSLDRALSAVQEMAGSVEGRCCSLPSLREKPRASGPFRAASKPGLFITTCKLNNVYTARDSLSRGNKEEKISSELYTLGGYTFKLQCKLLLTEGEDGEEVKVGFVLFLRNGDWDDFLEWPFSKKVALIIAHPTDETKDVRLTSPMEWL</sequence>
<evidence type="ECO:0000256" key="1">
    <source>
        <dbReference type="ARBA" id="ARBA00022771"/>
    </source>
</evidence>
<dbReference type="GO" id="GO:0008270">
    <property type="term" value="F:zinc ion binding"/>
    <property type="evidence" value="ECO:0007669"/>
    <property type="project" value="UniProtKB-KW"/>
</dbReference>
<dbReference type="InterPro" id="IPR013083">
    <property type="entry name" value="Znf_RING/FYVE/PHD"/>
</dbReference>
<organism evidence="5 6">
    <name type="scientific">Rhipicephalus sanguineus</name>
    <name type="common">Brown dog tick</name>
    <name type="synonym">Ixodes sanguineus</name>
    <dbReference type="NCBI Taxonomy" id="34632"/>
    <lineage>
        <taxon>Eukaryota</taxon>
        <taxon>Metazoa</taxon>
        <taxon>Ecdysozoa</taxon>
        <taxon>Arthropoda</taxon>
        <taxon>Chelicerata</taxon>
        <taxon>Arachnida</taxon>
        <taxon>Acari</taxon>
        <taxon>Parasitiformes</taxon>
        <taxon>Ixodida</taxon>
        <taxon>Ixodoidea</taxon>
        <taxon>Ixodidae</taxon>
        <taxon>Rhipicephalinae</taxon>
        <taxon>Rhipicephalus</taxon>
        <taxon>Rhipicephalus</taxon>
    </lineage>
</organism>
<comment type="caution">
    <text evidence="5">The sequence shown here is derived from an EMBL/GenBank/DDBJ whole genome shotgun (WGS) entry which is preliminary data.</text>
</comment>
<dbReference type="Gene3D" id="3.30.40.10">
    <property type="entry name" value="Zinc/RING finger domain, C3HC4 (zinc finger)"/>
    <property type="match status" value="1"/>
</dbReference>
<reference evidence="5" key="2">
    <citation type="submission" date="2021-09" db="EMBL/GenBank/DDBJ databases">
        <authorList>
            <person name="Jia N."/>
            <person name="Wang J."/>
            <person name="Shi W."/>
            <person name="Du L."/>
            <person name="Sun Y."/>
            <person name="Zhan W."/>
            <person name="Jiang J."/>
            <person name="Wang Q."/>
            <person name="Zhang B."/>
            <person name="Ji P."/>
            <person name="Sakyi L.B."/>
            <person name="Cui X."/>
            <person name="Yuan T."/>
            <person name="Jiang B."/>
            <person name="Yang W."/>
            <person name="Lam T.T.-Y."/>
            <person name="Chang Q."/>
            <person name="Ding S."/>
            <person name="Wang X."/>
            <person name="Zhu J."/>
            <person name="Ruan X."/>
            <person name="Zhao L."/>
            <person name="Wei J."/>
            <person name="Que T."/>
            <person name="Du C."/>
            <person name="Cheng J."/>
            <person name="Dai P."/>
            <person name="Han X."/>
            <person name="Huang E."/>
            <person name="Gao Y."/>
            <person name="Liu J."/>
            <person name="Shao H."/>
            <person name="Ye R."/>
            <person name="Li L."/>
            <person name="Wei W."/>
            <person name="Wang X."/>
            <person name="Wang C."/>
            <person name="Huo Q."/>
            <person name="Li W."/>
            <person name="Guo W."/>
            <person name="Chen H."/>
            <person name="Chen S."/>
            <person name="Zhou L."/>
            <person name="Zhou L."/>
            <person name="Ni X."/>
            <person name="Tian J."/>
            <person name="Zhou Y."/>
            <person name="Sheng Y."/>
            <person name="Liu T."/>
            <person name="Pan Y."/>
            <person name="Xia L."/>
            <person name="Li J."/>
            <person name="Zhao F."/>
            <person name="Cao W."/>
        </authorList>
    </citation>
    <scope>NUCLEOTIDE SEQUENCE</scope>
    <source>
        <strain evidence="5">Rsan-2018</strain>
        <tissue evidence="5">Larvae</tissue>
    </source>
</reference>
<evidence type="ECO:0000256" key="3">
    <source>
        <dbReference type="PROSITE-ProRule" id="PRU00175"/>
    </source>
</evidence>
<keyword evidence="2" id="KW-0862">Zinc</keyword>
<keyword evidence="1 3" id="KW-0863">Zinc-finger</keyword>
<name>A0A9D4QE24_RHISA</name>
<dbReference type="InterPro" id="IPR001841">
    <property type="entry name" value="Znf_RING"/>
</dbReference>
<proteinExistence type="predicted"/>
<accession>A0A9D4QE24</accession>
<dbReference type="Pfam" id="PF21355">
    <property type="entry name" value="TRAF-mep_MATH"/>
    <property type="match status" value="1"/>
</dbReference>